<protein>
    <recommendedName>
        <fullName evidence="2">DUF7702 domain-containing protein</fullName>
    </recommendedName>
</protein>
<keyword evidence="1" id="KW-0472">Membrane</keyword>
<dbReference type="EMBL" id="KN832880">
    <property type="protein sequence ID" value="KIM98602.1"/>
    <property type="molecule type" value="Genomic_DNA"/>
</dbReference>
<dbReference type="InterPro" id="IPR056119">
    <property type="entry name" value="DUF7702"/>
</dbReference>
<feature type="transmembrane region" description="Helical" evidence="1">
    <location>
        <begin position="101"/>
        <end position="125"/>
    </location>
</feature>
<dbReference type="PANTHER" id="PTHR42109:SF3">
    <property type="entry name" value="INTEGRAL MEMBRANE PROTEIN (AFU_ORTHOLOGUE AFUA_5G00100)"/>
    <property type="match status" value="1"/>
</dbReference>
<dbReference type="Proteomes" id="UP000054321">
    <property type="component" value="Unassembled WGS sequence"/>
</dbReference>
<feature type="transmembrane region" description="Helical" evidence="1">
    <location>
        <begin position="35"/>
        <end position="56"/>
    </location>
</feature>
<keyword evidence="4" id="KW-1185">Reference proteome</keyword>
<dbReference type="HOGENOM" id="CLU_064985_3_0_1"/>
<evidence type="ECO:0000259" key="2">
    <source>
        <dbReference type="Pfam" id="PF24800"/>
    </source>
</evidence>
<feature type="domain" description="DUF7702" evidence="2">
    <location>
        <begin position="3"/>
        <end position="243"/>
    </location>
</feature>
<evidence type="ECO:0000313" key="4">
    <source>
        <dbReference type="Proteomes" id="UP000054321"/>
    </source>
</evidence>
<keyword evidence="1" id="KW-1133">Transmembrane helix</keyword>
<dbReference type="OrthoDB" id="2560628at2759"/>
<keyword evidence="1" id="KW-0812">Transmembrane</keyword>
<evidence type="ECO:0000313" key="3">
    <source>
        <dbReference type="EMBL" id="KIM98602.1"/>
    </source>
</evidence>
<name>A0A0C3D9L9_OIDMZ</name>
<feature type="transmembrane region" description="Helical" evidence="1">
    <location>
        <begin position="68"/>
        <end position="89"/>
    </location>
</feature>
<feature type="transmembrane region" description="Helical" evidence="1">
    <location>
        <begin position="180"/>
        <end position="201"/>
    </location>
</feature>
<dbReference type="InParanoid" id="A0A0C3D9L9"/>
<dbReference type="Pfam" id="PF24800">
    <property type="entry name" value="DUF7702"/>
    <property type="match status" value="1"/>
</dbReference>
<reference evidence="4" key="2">
    <citation type="submission" date="2015-01" db="EMBL/GenBank/DDBJ databases">
        <title>Evolutionary Origins and Diversification of the Mycorrhizal Mutualists.</title>
        <authorList>
            <consortium name="DOE Joint Genome Institute"/>
            <consortium name="Mycorrhizal Genomics Consortium"/>
            <person name="Kohler A."/>
            <person name="Kuo A."/>
            <person name="Nagy L.G."/>
            <person name="Floudas D."/>
            <person name="Copeland A."/>
            <person name="Barry K.W."/>
            <person name="Cichocki N."/>
            <person name="Veneault-Fourrey C."/>
            <person name="LaButti K."/>
            <person name="Lindquist E.A."/>
            <person name="Lipzen A."/>
            <person name="Lundell T."/>
            <person name="Morin E."/>
            <person name="Murat C."/>
            <person name="Riley R."/>
            <person name="Ohm R."/>
            <person name="Sun H."/>
            <person name="Tunlid A."/>
            <person name="Henrissat B."/>
            <person name="Grigoriev I.V."/>
            <person name="Hibbett D.S."/>
            <person name="Martin F."/>
        </authorList>
    </citation>
    <scope>NUCLEOTIDE SEQUENCE [LARGE SCALE GENOMIC DNA]</scope>
    <source>
        <strain evidence="4">Zn</strain>
    </source>
</reference>
<feature type="transmembrane region" description="Helical" evidence="1">
    <location>
        <begin position="6"/>
        <end position="28"/>
    </location>
</feature>
<organism evidence="3 4">
    <name type="scientific">Oidiodendron maius (strain Zn)</name>
    <dbReference type="NCBI Taxonomy" id="913774"/>
    <lineage>
        <taxon>Eukaryota</taxon>
        <taxon>Fungi</taxon>
        <taxon>Dikarya</taxon>
        <taxon>Ascomycota</taxon>
        <taxon>Pezizomycotina</taxon>
        <taxon>Leotiomycetes</taxon>
        <taxon>Leotiomycetes incertae sedis</taxon>
        <taxon>Myxotrichaceae</taxon>
        <taxon>Oidiodendron</taxon>
    </lineage>
</organism>
<proteinExistence type="predicted"/>
<evidence type="ECO:0000256" key="1">
    <source>
        <dbReference type="SAM" id="Phobius"/>
    </source>
</evidence>
<feature type="transmembrane region" description="Helical" evidence="1">
    <location>
        <begin position="221"/>
        <end position="241"/>
    </location>
</feature>
<feature type="transmembrane region" description="Helical" evidence="1">
    <location>
        <begin position="145"/>
        <end position="168"/>
    </location>
</feature>
<accession>A0A0C3D9L9</accession>
<dbReference type="PANTHER" id="PTHR42109">
    <property type="entry name" value="UNPLACED GENOMIC SCAFFOLD UM_SCAF_CONTIG_1.265, WHOLE GENOME SHOTGUN SEQUENCE"/>
    <property type="match status" value="1"/>
</dbReference>
<reference evidence="3 4" key="1">
    <citation type="submission" date="2014-04" db="EMBL/GenBank/DDBJ databases">
        <authorList>
            <consortium name="DOE Joint Genome Institute"/>
            <person name="Kuo A."/>
            <person name="Martino E."/>
            <person name="Perotto S."/>
            <person name="Kohler A."/>
            <person name="Nagy L.G."/>
            <person name="Floudas D."/>
            <person name="Copeland A."/>
            <person name="Barry K.W."/>
            <person name="Cichocki N."/>
            <person name="Veneault-Fourrey C."/>
            <person name="LaButti K."/>
            <person name="Lindquist E.A."/>
            <person name="Lipzen A."/>
            <person name="Lundell T."/>
            <person name="Morin E."/>
            <person name="Murat C."/>
            <person name="Sun H."/>
            <person name="Tunlid A."/>
            <person name="Henrissat B."/>
            <person name="Grigoriev I.V."/>
            <person name="Hibbett D.S."/>
            <person name="Martin F."/>
            <person name="Nordberg H.P."/>
            <person name="Cantor M.N."/>
            <person name="Hua S.X."/>
        </authorList>
    </citation>
    <scope>NUCLEOTIDE SEQUENCE [LARGE SCALE GENOMIC DNA]</scope>
    <source>
        <strain evidence="3 4">Zn</strain>
    </source>
</reference>
<dbReference type="AlphaFoldDB" id="A0A0C3D9L9"/>
<gene>
    <name evidence="3" type="ORF">OIDMADRAFT_31384</name>
</gene>
<sequence length="254" mass="27208">MFDTTGQISIVQLAFFSVAIWPAFYCLIKHGKHGLLGWIFICLFCTIRIVGAGIIIGDESGDKPLSEGGLILSAVAIAPLVISVGGIAHESYNSLKDHRSILFGSIPHVLVHLGCMGAIALLVIGYTKFETASSTANDMKTGLDIIRVGGVILLVVWVGIAVITMVSLLYPRKLYGERQLIRGVVVGLIALLIRILYTLLGSLINSTSFNPKTGGTVAEKIVLDVLPEIVLVFALIAAGIASRNLKYERRPPIS</sequence>